<dbReference type="EMBL" id="GGMS01000856">
    <property type="protein sequence ID" value="MBY70059.1"/>
    <property type="molecule type" value="Transcribed_RNA"/>
</dbReference>
<gene>
    <name evidence="1" type="primary">ZMYM1_30</name>
    <name evidence="1" type="ORF">g.53460</name>
</gene>
<name>A0A2S2PXA4_9HEMI</name>
<protein>
    <submittedName>
        <fullName evidence="1">Zinc finger MYM-type protein 1</fullName>
    </submittedName>
</protein>
<dbReference type="OrthoDB" id="6619846at2759"/>
<dbReference type="InterPro" id="IPR012337">
    <property type="entry name" value="RNaseH-like_sf"/>
</dbReference>
<dbReference type="PANTHER" id="PTHR45749:SF37">
    <property type="entry name" value="OS05G0311600 PROTEIN"/>
    <property type="match status" value="1"/>
</dbReference>
<accession>A0A2S2PXA4</accession>
<sequence>MVDEARSYKQEQLSICVRYVIGLDIVERFLEFVDVSSGQDANHIVAAIFKCFEKLKINMSTLYIVAQSYDGASVMRGCLGGVQAKIKEHYPCALYTHCMAHRLNLVVVDMCKGIKIARSVFNILESVYVHFSRPSNSSELVKIQLQLGLKKGNILRVCDTRWICRYKNCESMLNNYSAILNFLNNEVEVQADKDVVEAIGNAN</sequence>
<proteinExistence type="predicted"/>
<reference evidence="1" key="1">
    <citation type="submission" date="2018-04" db="EMBL/GenBank/DDBJ databases">
        <title>Transcriptome assembly of Sipha flava.</title>
        <authorList>
            <person name="Scully E.D."/>
            <person name="Geib S.M."/>
            <person name="Palmer N.A."/>
            <person name="Koch K."/>
            <person name="Bradshaw J."/>
            <person name="Heng-Moss T."/>
            <person name="Sarath G."/>
        </authorList>
    </citation>
    <scope>NUCLEOTIDE SEQUENCE</scope>
</reference>
<dbReference type="AlphaFoldDB" id="A0A2S2PXA4"/>
<evidence type="ECO:0000313" key="1">
    <source>
        <dbReference type="EMBL" id="MBY70059.1"/>
    </source>
</evidence>
<organism evidence="1">
    <name type="scientific">Sipha flava</name>
    <name type="common">yellow sugarcane aphid</name>
    <dbReference type="NCBI Taxonomy" id="143950"/>
    <lineage>
        <taxon>Eukaryota</taxon>
        <taxon>Metazoa</taxon>
        <taxon>Ecdysozoa</taxon>
        <taxon>Arthropoda</taxon>
        <taxon>Hexapoda</taxon>
        <taxon>Insecta</taxon>
        <taxon>Pterygota</taxon>
        <taxon>Neoptera</taxon>
        <taxon>Paraneoptera</taxon>
        <taxon>Hemiptera</taxon>
        <taxon>Sternorrhyncha</taxon>
        <taxon>Aphidomorpha</taxon>
        <taxon>Aphidoidea</taxon>
        <taxon>Aphididae</taxon>
        <taxon>Sipha</taxon>
    </lineage>
</organism>
<dbReference type="SUPFAM" id="SSF53098">
    <property type="entry name" value="Ribonuclease H-like"/>
    <property type="match status" value="1"/>
</dbReference>
<dbReference type="PANTHER" id="PTHR45749">
    <property type="match status" value="1"/>
</dbReference>